<evidence type="ECO:0000256" key="5">
    <source>
        <dbReference type="ARBA" id="ARBA00023136"/>
    </source>
</evidence>
<dbReference type="AlphaFoldDB" id="N1JIG2"/>
<dbReference type="eggNOG" id="KOG2296">
    <property type="taxonomic scope" value="Eukaryota"/>
</dbReference>
<reference evidence="7 8" key="1">
    <citation type="journal article" date="2010" name="Science">
        <title>Genome expansion and gene loss in powdery mildew fungi reveal tradeoffs in extreme parasitism.</title>
        <authorList>
            <person name="Spanu P.D."/>
            <person name="Abbott J.C."/>
            <person name="Amselem J."/>
            <person name="Burgis T.A."/>
            <person name="Soanes D.M."/>
            <person name="Stueber K."/>
            <person name="Ver Loren van Themaat E."/>
            <person name="Brown J.K.M."/>
            <person name="Butcher S.A."/>
            <person name="Gurr S.J."/>
            <person name="Lebrun M.-H."/>
            <person name="Ridout C.J."/>
            <person name="Schulze-Lefert P."/>
            <person name="Talbot N.J."/>
            <person name="Ahmadinejad N."/>
            <person name="Ametz C."/>
            <person name="Barton G.R."/>
            <person name="Benjdia M."/>
            <person name="Bidzinski P."/>
            <person name="Bindschedler L.V."/>
            <person name="Both M."/>
            <person name="Brewer M.T."/>
            <person name="Cadle-Davidson L."/>
            <person name="Cadle-Davidson M.M."/>
            <person name="Collemare J."/>
            <person name="Cramer R."/>
            <person name="Frenkel O."/>
            <person name="Godfrey D."/>
            <person name="Harriman J."/>
            <person name="Hoede C."/>
            <person name="King B.C."/>
            <person name="Klages S."/>
            <person name="Kleemann J."/>
            <person name="Knoll D."/>
            <person name="Koti P.S."/>
            <person name="Kreplak J."/>
            <person name="Lopez-Ruiz F.J."/>
            <person name="Lu X."/>
            <person name="Maekawa T."/>
            <person name="Mahanil S."/>
            <person name="Micali C."/>
            <person name="Milgroom M.G."/>
            <person name="Montana G."/>
            <person name="Noir S."/>
            <person name="O'Connell R.J."/>
            <person name="Oberhaensli S."/>
            <person name="Parlange F."/>
            <person name="Pedersen C."/>
            <person name="Quesneville H."/>
            <person name="Reinhardt R."/>
            <person name="Rott M."/>
            <person name="Sacristan S."/>
            <person name="Schmidt S.M."/>
            <person name="Schoen M."/>
            <person name="Skamnioti P."/>
            <person name="Sommer H."/>
            <person name="Stephens A."/>
            <person name="Takahara H."/>
            <person name="Thordal-Christensen H."/>
            <person name="Vigouroux M."/>
            <person name="Wessling R."/>
            <person name="Wicker T."/>
            <person name="Panstruga R."/>
        </authorList>
    </citation>
    <scope>NUCLEOTIDE SEQUENCE [LARGE SCALE GENOMIC DNA]</scope>
    <source>
        <strain evidence="7">DH14</strain>
    </source>
</reference>
<evidence type="ECO:0000256" key="2">
    <source>
        <dbReference type="ARBA" id="ARBA00010487"/>
    </source>
</evidence>
<gene>
    <name evidence="7" type="ORF">BGHDH14_bgh00246</name>
</gene>
<evidence type="ECO:0000256" key="4">
    <source>
        <dbReference type="ARBA" id="ARBA00022989"/>
    </source>
</evidence>
<dbReference type="EMBL" id="CAUH01006781">
    <property type="protein sequence ID" value="CCU82679.1"/>
    <property type="molecule type" value="Genomic_DNA"/>
</dbReference>
<dbReference type="PANTHER" id="PTHR21355:SF0">
    <property type="entry name" value="G-PROTEIN COUPLED RECEPTOR-ASSOCIATED PROTEIN LMBRD2"/>
    <property type="match status" value="1"/>
</dbReference>
<dbReference type="InterPro" id="IPR006876">
    <property type="entry name" value="LMBR1-like_membr_prot"/>
</dbReference>
<feature type="transmembrane region" description="Helical" evidence="6">
    <location>
        <begin position="42"/>
        <end position="61"/>
    </location>
</feature>
<keyword evidence="4 6" id="KW-1133">Transmembrane helix</keyword>
<evidence type="ECO:0000256" key="3">
    <source>
        <dbReference type="ARBA" id="ARBA00022692"/>
    </source>
</evidence>
<dbReference type="HOGENOM" id="CLU_016542_1_0_1"/>
<sequence>MLTTTDSSFLYSEIVFSFLLLVISGLVLILLRYYLPLRRTPFHLLIPIFLALALPASIILLVPIDLASNARDPELKSHRGILLPTGILLTSWRILYWETFFLTWLVLSMRRENGMLTSSRFILPILAEYADAGYRDIKARLFWSLKRSLGYQATLLGSGLILMIYLFVHSGVSPNTFKAILMATAYFWGLTFAIYLMGHGLVSIPRRFFQSANLRKSLDRLYIHTAHTHENSTDAIHHVEFLEAQLVELRRRKSSLGLEFQDWIDELSDDIETPVVRIPFILRQASSHDINVPRVITEHYLADLSREISRARHSKARYQHEWDRTVKKANTIRKTLKGFSAGKIQTEPPSTRDISAWQKYSFLTPRTRFYFRCHLLPNINRLLGILFSLASFFVVWSELIKPINPHFSIIALTIIHHPNSENGEIGLAGQIIAAGWILYMCFAALISLTEVKVWRGRALVRRNTHGESAMWYSYQVAKLSVPLAFNFLTFLDPDIYKRTVFYGFLGNLINLTPLSSWFDTLWPVFILFPVCATLFGLYGKVYDCIGYGDIINDGQESHDSNFSSVDSWSEGKRLIDEACGVSTRNQANRYSDQQDNVPSASNVYPTPTLPVHQSNIRNNINSPTIAPNRQLQNEDLGSDENSMSAFGHRLRNTVETFQTPKWFQNIGETVKLPHWMGPRERTPEGHVDRLNNARWL</sequence>
<organism evidence="7 8">
    <name type="scientific">Blumeria graminis f. sp. hordei (strain DH14)</name>
    <name type="common">Barley powdery mildew</name>
    <name type="synonym">Oidium monilioides f. sp. hordei</name>
    <dbReference type="NCBI Taxonomy" id="546991"/>
    <lineage>
        <taxon>Eukaryota</taxon>
        <taxon>Fungi</taxon>
        <taxon>Dikarya</taxon>
        <taxon>Ascomycota</taxon>
        <taxon>Pezizomycotina</taxon>
        <taxon>Leotiomycetes</taxon>
        <taxon>Erysiphales</taxon>
        <taxon>Erysiphaceae</taxon>
        <taxon>Blumeria</taxon>
        <taxon>Blumeria hordei</taxon>
    </lineage>
</organism>
<evidence type="ECO:0000256" key="6">
    <source>
        <dbReference type="SAM" id="Phobius"/>
    </source>
</evidence>
<proteinExistence type="inferred from homology"/>
<dbReference type="InParanoid" id="N1JIG2"/>
<feature type="transmembrane region" description="Helical" evidence="6">
    <location>
        <begin position="469"/>
        <end position="491"/>
    </location>
</feature>
<comment type="similarity">
    <text evidence="2">Belongs to the LIMR family.</text>
</comment>
<dbReference type="Proteomes" id="UP000015441">
    <property type="component" value="Unassembled WGS sequence"/>
</dbReference>
<comment type="subcellular location">
    <subcellularLocation>
        <location evidence="1">Membrane</location>
        <topology evidence="1">Multi-pass membrane protein</topology>
    </subcellularLocation>
</comment>
<name>N1JIG2_BLUG1</name>
<accession>N1JIG2</accession>
<dbReference type="InterPro" id="IPR051584">
    <property type="entry name" value="GPCR-associated_LMBR1"/>
</dbReference>
<feature type="transmembrane region" description="Helical" evidence="6">
    <location>
        <begin position="520"/>
        <end position="538"/>
    </location>
</feature>
<keyword evidence="5 6" id="KW-0472">Membrane</keyword>
<evidence type="ECO:0000256" key="1">
    <source>
        <dbReference type="ARBA" id="ARBA00004141"/>
    </source>
</evidence>
<protein>
    <submittedName>
        <fullName evidence="7">LMBR1 domain containing protein</fullName>
    </submittedName>
</protein>
<dbReference type="GO" id="GO:0016020">
    <property type="term" value="C:membrane"/>
    <property type="evidence" value="ECO:0007669"/>
    <property type="project" value="UniProtKB-SubCell"/>
</dbReference>
<keyword evidence="3 6" id="KW-0812">Transmembrane</keyword>
<feature type="transmembrane region" description="Helical" evidence="6">
    <location>
        <begin position="14"/>
        <end position="35"/>
    </location>
</feature>
<feature type="transmembrane region" description="Helical" evidence="6">
    <location>
        <begin position="81"/>
        <end position="107"/>
    </location>
</feature>
<dbReference type="PANTHER" id="PTHR21355">
    <property type="entry name" value="G-PROTEIN COUPLED RECEPTOR-ASSOCIATED PROTEIN LMBRD2"/>
    <property type="match status" value="1"/>
</dbReference>
<dbReference type="Pfam" id="PF04791">
    <property type="entry name" value="LMBR1"/>
    <property type="match status" value="1"/>
</dbReference>
<feature type="transmembrane region" description="Helical" evidence="6">
    <location>
        <begin position="378"/>
        <end position="396"/>
    </location>
</feature>
<dbReference type="OrthoDB" id="203099at2759"/>
<evidence type="ECO:0000313" key="8">
    <source>
        <dbReference type="Proteomes" id="UP000015441"/>
    </source>
</evidence>
<keyword evidence="8" id="KW-1185">Reference proteome</keyword>
<evidence type="ECO:0000313" key="7">
    <source>
        <dbReference type="EMBL" id="CCU82679.1"/>
    </source>
</evidence>
<feature type="transmembrane region" description="Helical" evidence="6">
    <location>
        <begin position="149"/>
        <end position="168"/>
    </location>
</feature>
<feature type="transmembrane region" description="Helical" evidence="6">
    <location>
        <begin position="427"/>
        <end position="448"/>
    </location>
</feature>
<comment type="caution">
    <text evidence="7">The sequence shown here is derived from an EMBL/GenBank/DDBJ whole genome shotgun (WGS) entry which is preliminary data.</text>
</comment>
<feature type="transmembrane region" description="Helical" evidence="6">
    <location>
        <begin position="180"/>
        <end position="198"/>
    </location>
</feature>